<dbReference type="EMBL" id="PGGS01000620">
    <property type="protein sequence ID" value="PNH02630.1"/>
    <property type="molecule type" value="Genomic_DNA"/>
</dbReference>
<keyword evidence="3" id="KW-1185">Reference proteome</keyword>
<feature type="region of interest" description="Disordered" evidence="1">
    <location>
        <begin position="334"/>
        <end position="372"/>
    </location>
</feature>
<name>A0A2J7ZQU8_9CHLO</name>
<dbReference type="SUPFAM" id="SSF55729">
    <property type="entry name" value="Acyl-CoA N-acyltransferases (Nat)"/>
    <property type="match status" value="1"/>
</dbReference>
<organism evidence="2 3">
    <name type="scientific">Tetrabaena socialis</name>
    <dbReference type="NCBI Taxonomy" id="47790"/>
    <lineage>
        <taxon>Eukaryota</taxon>
        <taxon>Viridiplantae</taxon>
        <taxon>Chlorophyta</taxon>
        <taxon>core chlorophytes</taxon>
        <taxon>Chlorophyceae</taxon>
        <taxon>CS clade</taxon>
        <taxon>Chlamydomonadales</taxon>
        <taxon>Tetrabaenaceae</taxon>
        <taxon>Tetrabaena</taxon>
    </lineage>
</organism>
<dbReference type="InterPro" id="IPR016181">
    <property type="entry name" value="Acyl_CoA_acyltransferase"/>
</dbReference>
<protein>
    <recommendedName>
        <fullName evidence="4">N-acetyltransferase domain-containing protein</fullName>
    </recommendedName>
</protein>
<dbReference type="OrthoDB" id="540593at2759"/>
<dbReference type="AlphaFoldDB" id="A0A2J7ZQU8"/>
<sequence>MPRMIHRLASDPGVTILAAVARAEDDGRGPGADQAQERQQEAGAAAGAPVAAGELLPGEQAQHSGRVDGIICGERRASTVFLYGLRVREDSRGRGLGRLLMRFIVSCTVSYNTAAQRIIGRQLHGPIHQVEVWPAGPSLEGYEEAAGWVRGRGTRAGAPHMLDWIPGARAALEADAAAQALLPRWRRASTADELSRAVAHLLYGTQASSHGVSATPHAAGLTPLLWLPMPYEVWPLESGFVQRELAAGNVWVLTAPRTYGRGSSTTGLLSSASGEEEETVGVMLLSHFETTSRVSAGILARDSSATHAAVAHAGSLHPHFLAYTLRIPTGAAPPLQPAAAAVPSGPGGGRSQDDAVQGPGGRAEEAEPAPALYGTTGGCRDFWVYGRALPPPAARL</sequence>
<evidence type="ECO:0000313" key="2">
    <source>
        <dbReference type="EMBL" id="PNH02630.1"/>
    </source>
</evidence>
<proteinExistence type="predicted"/>
<gene>
    <name evidence="2" type="ORF">TSOC_011390</name>
</gene>
<comment type="caution">
    <text evidence="2">The sequence shown here is derived from an EMBL/GenBank/DDBJ whole genome shotgun (WGS) entry which is preliminary data.</text>
</comment>
<accession>A0A2J7ZQU8</accession>
<feature type="compositionally biased region" description="Low complexity" evidence="1">
    <location>
        <begin position="334"/>
        <end position="344"/>
    </location>
</feature>
<evidence type="ECO:0000256" key="1">
    <source>
        <dbReference type="SAM" id="MobiDB-lite"/>
    </source>
</evidence>
<dbReference type="Proteomes" id="UP000236333">
    <property type="component" value="Unassembled WGS sequence"/>
</dbReference>
<evidence type="ECO:0008006" key="4">
    <source>
        <dbReference type="Google" id="ProtNLM"/>
    </source>
</evidence>
<evidence type="ECO:0000313" key="3">
    <source>
        <dbReference type="Proteomes" id="UP000236333"/>
    </source>
</evidence>
<feature type="region of interest" description="Disordered" evidence="1">
    <location>
        <begin position="25"/>
        <end position="48"/>
    </location>
</feature>
<reference evidence="2 3" key="1">
    <citation type="journal article" date="2017" name="Mol. Biol. Evol.">
        <title>The 4-celled Tetrabaena socialis nuclear genome reveals the essential components for genetic control of cell number at the origin of multicellularity in the volvocine lineage.</title>
        <authorList>
            <person name="Featherston J."/>
            <person name="Arakaki Y."/>
            <person name="Hanschen E.R."/>
            <person name="Ferris P.J."/>
            <person name="Michod R.E."/>
            <person name="Olson B.J.S.C."/>
            <person name="Nozaki H."/>
            <person name="Durand P.M."/>
        </authorList>
    </citation>
    <scope>NUCLEOTIDE SEQUENCE [LARGE SCALE GENOMIC DNA]</scope>
    <source>
        <strain evidence="2 3">NIES-571</strain>
    </source>
</reference>